<dbReference type="Gene3D" id="2.40.128.630">
    <property type="match status" value="1"/>
</dbReference>
<dbReference type="InterPro" id="IPR018391">
    <property type="entry name" value="PQQ_b-propeller_rpt"/>
</dbReference>
<dbReference type="InterPro" id="IPR015943">
    <property type="entry name" value="WD40/YVTN_repeat-like_dom_sf"/>
</dbReference>
<dbReference type="Proteomes" id="UP000287171">
    <property type="component" value="Unassembled WGS sequence"/>
</dbReference>
<accession>A0A402BCD3</accession>
<proteinExistence type="predicted"/>
<dbReference type="EMBL" id="BIFT01000001">
    <property type="protein sequence ID" value="GCE28986.1"/>
    <property type="molecule type" value="Genomic_DNA"/>
</dbReference>
<protein>
    <recommendedName>
        <fullName evidence="1">Pyrrolo-quinoline quinone repeat domain-containing protein</fullName>
    </recommendedName>
</protein>
<gene>
    <name evidence="2" type="ORF">KDA_44700</name>
</gene>
<organism evidence="2 3">
    <name type="scientific">Dictyobacter alpinus</name>
    <dbReference type="NCBI Taxonomy" id="2014873"/>
    <lineage>
        <taxon>Bacteria</taxon>
        <taxon>Bacillati</taxon>
        <taxon>Chloroflexota</taxon>
        <taxon>Ktedonobacteria</taxon>
        <taxon>Ktedonobacterales</taxon>
        <taxon>Dictyobacteraceae</taxon>
        <taxon>Dictyobacter</taxon>
    </lineage>
</organism>
<feature type="domain" description="Pyrrolo-quinoline quinone repeat" evidence="1">
    <location>
        <begin position="136"/>
        <end position="357"/>
    </location>
</feature>
<name>A0A402BCD3_9CHLR</name>
<dbReference type="Pfam" id="PF13360">
    <property type="entry name" value="PQQ_2"/>
    <property type="match status" value="1"/>
</dbReference>
<dbReference type="InterPro" id="IPR011047">
    <property type="entry name" value="Quinoprotein_ADH-like_sf"/>
</dbReference>
<comment type="caution">
    <text evidence="2">The sequence shown here is derived from an EMBL/GenBank/DDBJ whole genome shotgun (WGS) entry which is preliminary data.</text>
</comment>
<evidence type="ECO:0000259" key="1">
    <source>
        <dbReference type="Pfam" id="PF13360"/>
    </source>
</evidence>
<dbReference type="PANTHER" id="PTHR34512">
    <property type="entry name" value="CELL SURFACE PROTEIN"/>
    <property type="match status" value="1"/>
</dbReference>
<evidence type="ECO:0000313" key="2">
    <source>
        <dbReference type="EMBL" id="GCE28986.1"/>
    </source>
</evidence>
<dbReference type="PANTHER" id="PTHR34512:SF30">
    <property type="entry name" value="OUTER MEMBRANE PROTEIN ASSEMBLY FACTOR BAMB"/>
    <property type="match status" value="1"/>
</dbReference>
<dbReference type="AlphaFoldDB" id="A0A402BCD3"/>
<dbReference type="InterPro" id="IPR002372">
    <property type="entry name" value="PQQ_rpt_dom"/>
</dbReference>
<reference evidence="3" key="1">
    <citation type="submission" date="2018-12" db="EMBL/GenBank/DDBJ databases">
        <title>Tengunoibacter tsumagoiensis gen. nov., sp. nov., Dictyobacter kobayashii sp. nov., D. alpinus sp. nov., and D. joshuensis sp. nov. and description of Dictyobacteraceae fam. nov. within the order Ktedonobacterales isolated from Tengu-no-mugimeshi.</title>
        <authorList>
            <person name="Wang C.M."/>
            <person name="Zheng Y."/>
            <person name="Sakai Y."/>
            <person name="Toyoda A."/>
            <person name="Minakuchi Y."/>
            <person name="Abe K."/>
            <person name="Yokota A."/>
            <person name="Yabe S."/>
        </authorList>
    </citation>
    <scope>NUCLEOTIDE SEQUENCE [LARGE SCALE GENOMIC DNA]</scope>
    <source>
        <strain evidence="3">Uno16</strain>
    </source>
</reference>
<dbReference type="Gene3D" id="2.130.10.10">
    <property type="entry name" value="YVTN repeat-like/Quinoprotein amine dehydrogenase"/>
    <property type="match status" value="1"/>
</dbReference>
<evidence type="ECO:0000313" key="3">
    <source>
        <dbReference type="Proteomes" id="UP000287171"/>
    </source>
</evidence>
<sequence>MNEIIEPAEEQFYPRITLRRAVTKAGEHSIYFASGVHLYALNAGDGALQWCLHISKRLVYKVGDLPPGSLISVPPSLDGVRGLAVRDTRVFVSTESGMAYAFSADTGALIWRRELFSFGGVPLVVGDALYVPGQTNIDALDTRDGSKRWKYATMNVVASPIVIENSTLYAGSYGNAVYALDTATGQPRWTYQTNGRVYNAPIVHNGVVYAGIGDDGCCLTAIDAQSGQLIWRNTPILDSGAQLLVINNLLYTSQRDKLVGIDIKNGRPLWHYPNMRGVSLLFSEHTLYVAATSGDLSAFEIPSHKLLWQRKLRALKSGGATHMQLLGDELYVGFNEYGRGHVGTLHAIDIQTGHEDWVAELDWFVESPAVS</sequence>
<dbReference type="SUPFAM" id="SSF50998">
    <property type="entry name" value="Quinoprotein alcohol dehydrogenase-like"/>
    <property type="match status" value="2"/>
</dbReference>
<dbReference type="SMART" id="SM00564">
    <property type="entry name" value="PQQ"/>
    <property type="match status" value="8"/>
</dbReference>
<dbReference type="RefSeq" id="WP_161982306.1">
    <property type="nucleotide sequence ID" value="NZ_BIFT01000001.1"/>
</dbReference>
<keyword evidence="3" id="KW-1185">Reference proteome</keyword>